<evidence type="ECO:0000313" key="1">
    <source>
        <dbReference type="EMBL" id="ERJ91798.1"/>
    </source>
</evidence>
<dbReference type="HOGENOM" id="CLU_2510670_0_0_9"/>
<gene>
    <name evidence="1" type="ORF">RUMCAL_02508</name>
</gene>
<dbReference type="EMBL" id="AWVF01000300">
    <property type="protein sequence ID" value="ERJ91798.1"/>
    <property type="molecule type" value="Genomic_DNA"/>
</dbReference>
<dbReference type="STRING" id="411473.RUMCAL_02508"/>
<sequence>MHISKEYIVNADDSVNNIILYFVKHVNTKICKQIACKAVFLTKHEKFDLDYYKNETTPSPLQLPKIERNIKKSSFFLDKEYSIVL</sequence>
<protein>
    <submittedName>
        <fullName evidence="1">Uncharacterized protein</fullName>
    </submittedName>
</protein>
<organism evidence="1 2">
    <name type="scientific">Ruminococcus callidus ATCC 27760</name>
    <dbReference type="NCBI Taxonomy" id="411473"/>
    <lineage>
        <taxon>Bacteria</taxon>
        <taxon>Bacillati</taxon>
        <taxon>Bacillota</taxon>
        <taxon>Clostridia</taxon>
        <taxon>Eubacteriales</taxon>
        <taxon>Oscillospiraceae</taxon>
        <taxon>Ruminococcus</taxon>
    </lineage>
</organism>
<evidence type="ECO:0000313" key="2">
    <source>
        <dbReference type="Proteomes" id="UP000016662"/>
    </source>
</evidence>
<reference evidence="1 2" key="1">
    <citation type="submission" date="2013-07" db="EMBL/GenBank/DDBJ databases">
        <authorList>
            <person name="Weinstock G."/>
            <person name="Sodergren E."/>
            <person name="Wylie T."/>
            <person name="Fulton L."/>
            <person name="Fulton R."/>
            <person name="Fronick C."/>
            <person name="O'Laughlin M."/>
            <person name="Godfrey J."/>
            <person name="Miner T."/>
            <person name="Herter B."/>
            <person name="Appelbaum E."/>
            <person name="Cordes M."/>
            <person name="Lek S."/>
            <person name="Wollam A."/>
            <person name="Pepin K.H."/>
            <person name="Palsikar V.B."/>
            <person name="Mitreva M."/>
            <person name="Wilson R.K."/>
        </authorList>
    </citation>
    <scope>NUCLEOTIDE SEQUENCE [LARGE SCALE GENOMIC DNA]</scope>
    <source>
        <strain evidence="1 2">ATCC 27760</strain>
    </source>
</reference>
<dbReference type="Proteomes" id="UP000016662">
    <property type="component" value="Unassembled WGS sequence"/>
</dbReference>
<accession>U2LXG5</accession>
<dbReference type="AlphaFoldDB" id="U2LXG5"/>
<keyword evidence="2" id="KW-1185">Reference proteome</keyword>
<comment type="caution">
    <text evidence="1">The sequence shown here is derived from an EMBL/GenBank/DDBJ whole genome shotgun (WGS) entry which is preliminary data.</text>
</comment>
<name>U2LXG5_9FIRM</name>
<proteinExistence type="predicted"/>